<evidence type="ECO:0000313" key="2">
    <source>
        <dbReference type="EMBL" id="TFY53224.1"/>
    </source>
</evidence>
<evidence type="ECO:0000256" key="1">
    <source>
        <dbReference type="SAM" id="MobiDB-lite"/>
    </source>
</evidence>
<feature type="compositionally biased region" description="Low complexity" evidence="1">
    <location>
        <begin position="160"/>
        <end position="170"/>
    </location>
</feature>
<feature type="compositionally biased region" description="Low complexity" evidence="1">
    <location>
        <begin position="71"/>
        <end position="91"/>
    </location>
</feature>
<comment type="caution">
    <text evidence="2">The sequence shown here is derived from an EMBL/GenBank/DDBJ whole genome shotgun (WGS) entry which is preliminary data.</text>
</comment>
<protein>
    <submittedName>
        <fullName evidence="2">Uncharacterized protein</fullName>
    </submittedName>
</protein>
<name>A0A4Y9XSD9_9AGAM</name>
<sequence>MPAAASRHADFDSASAAPRIDVYGESEDGEVLPQPQPDVTMAVDDEREEGELSDAEGGACAQVDSATAPDPSAVNIAAASSSSSPALVPQARSSEQDDSEPQRKRKKTRRGKGAEMARRSKHREARRIRRRAMAAERERAATAGGDPSTAREAASESEVEAALSMASVAATGDVDAH</sequence>
<feature type="region of interest" description="Disordered" evidence="1">
    <location>
        <begin position="1"/>
        <end position="177"/>
    </location>
</feature>
<keyword evidence="3" id="KW-1185">Reference proteome</keyword>
<evidence type="ECO:0000313" key="3">
    <source>
        <dbReference type="Proteomes" id="UP000298327"/>
    </source>
</evidence>
<reference evidence="2 3" key="1">
    <citation type="submission" date="2019-02" db="EMBL/GenBank/DDBJ databases">
        <title>Genome sequencing of the rare red list fungi Dentipellis fragilis.</title>
        <authorList>
            <person name="Buettner E."/>
            <person name="Kellner H."/>
        </authorList>
    </citation>
    <scope>NUCLEOTIDE SEQUENCE [LARGE SCALE GENOMIC DNA]</scope>
    <source>
        <strain evidence="2 3">DSM 105465</strain>
    </source>
</reference>
<organism evidence="2 3">
    <name type="scientific">Dentipellis fragilis</name>
    <dbReference type="NCBI Taxonomy" id="205917"/>
    <lineage>
        <taxon>Eukaryota</taxon>
        <taxon>Fungi</taxon>
        <taxon>Dikarya</taxon>
        <taxon>Basidiomycota</taxon>
        <taxon>Agaricomycotina</taxon>
        <taxon>Agaricomycetes</taxon>
        <taxon>Russulales</taxon>
        <taxon>Hericiaceae</taxon>
        <taxon>Dentipellis</taxon>
    </lineage>
</organism>
<accession>A0A4Y9XSD9</accession>
<dbReference type="Proteomes" id="UP000298327">
    <property type="component" value="Unassembled WGS sequence"/>
</dbReference>
<gene>
    <name evidence="2" type="ORF">EVG20_g10214</name>
</gene>
<dbReference type="EMBL" id="SEOQ01001184">
    <property type="protein sequence ID" value="TFY53224.1"/>
    <property type="molecule type" value="Genomic_DNA"/>
</dbReference>
<dbReference type="AlphaFoldDB" id="A0A4Y9XSD9"/>
<feature type="compositionally biased region" description="Basic residues" evidence="1">
    <location>
        <begin position="119"/>
        <end position="132"/>
    </location>
</feature>
<proteinExistence type="predicted"/>
<feature type="compositionally biased region" description="Acidic residues" evidence="1">
    <location>
        <begin position="43"/>
        <end position="54"/>
    </location>
</feature>